<dbReference type="Gene3D" id="3.30.565.10">
    <property type="entry name" value="Histidine kinase-like ATPase, C-terminal domain"/>
    <property type="match status" value="1"/>
</dbReference>
<reference evidence="8 9" key="1">
    <citation type="submission" date="2011-11" db="EMBL/GenBank/DDBJ databases">
        <title>Complete sequence of Spirochaeta sp. grapes.</title>
        <authorList>
            <consortium name="US DOE Joint Genome Institute"/>
            <person name="Lucas S."/>
            <person name="Han J."/>
            <person name="Lapidus A."/>
            <person name="Cheng J.-F."/>
            <person name="Goodwin L."/>
            <person name="Pitluck S."/>
            <person name="Peters L."/>
            <person name="Ovchinnikova G."/>
            <person name="Munk A.C."/>
            <person name="Detter J.C."/>
            <person name="Han C."/>
            <person name="Tapia R."/>
            <person name="Land M."/>
            <person name="Hauser L."/>
            <person name="Kyrpides N."/>
            <person name="Ivanova N."/>
            <person name="Pagani I."/>
            <person name="Ritalahtilisa K."/>
            <person name="Loeffler F."/>
            <person name="Woyke T."/>
        </authorList>
    </citation>
    <scope>NUCLEOTIDE SEQUENCE [LARGE SCALE GENOMIC DNA]</scope>
    <source>
        <strain evidence="9">ATCC BAA-1885 / DSM 22778 / Grapes</strain>
    </source>
</reference>
<accession>G8QWF9</accession>
<dbReference type="SMART" id="SM00304">
    <property type="entry name" value="HAMP"/>
    <property type="match status" value="1"/>
</dbReference>
<evidence type="ECO:0000259" key="7">
    <source>
        <dbReference type="PROSITE" id="PS50885"/>
    </source>
</evidence>
<comment type="subcellular location">
    <subcellularLocation>
        <location evidence="1">Membrane</location>
    </subcellularLocation>
</comment>
<dbReference type="InterPro" id="IPR003660">
    <property type="entry name" value="HAMP_dom"/>
</dbReference>
<dbReference type="AlphaFoldDB" id="G8QWF9"/>
<dbReference type="InterPro" id="IPR050640">
    <property type="entry name" value="Bact_2-comp_sensor_kinase"/>
</dbReference>
<feature type="domain" description="HAMP" evidence="7">
    <location>
        <begin position="212"/>
        <end position="265"/>
    </location>
</feature>
<dbReference type="SMART" id="SM00387">
    <property type="entry name" value="HATPase_c"/>
    <property type="match status" value="1"/>
</dbReference>
<dbReference type="eggNOG" id="COG2972">
    <property type="taxonomic scope" value="Bacteria"/>
</dbReference>
<dbReference type="CDD" id="cd06225">
    <property type="entry name" value="HAMP"/>
    <property type="match status" value="1"/>
</dbReference>
<keyword evidence="2" id="KW-0597">Phosphoprotein</keyword>
<dbReference type="InterPro" id="IPR010559">
    <property type="entry name" value="Sig_transdc_His_kin_internal"/>
</dbReference>
<dbReference type="Proteomes" id="UP000005632">
    <property type="component" value="Chromosome"/>
</dbReference>
<keyword evidence="9" id="KW-1185">Reference proteome</keyword>
<sequence length="510" mass="58953">METHKEKGLRLNLFRRIFLFLIVFSLFIFLQLGMSMYRERFIMYPIQKSSGNVQKISLLLNSLGQTREELSSYRWDFGDIASLLSELRRENELSEKILGTIDANMENIGIEQYLLVQAVATTYKNYRGYLDYMQDLLINNSVNEASEVYYSDLEPCLHYLHLYVQQLIERAIMDNQSTYDRLMGLNDDLDFLYSLTILVMILFGFAALREVIRILSIVQEMARSSKAIAAGDYDRPEISVHRKDEIGDMAHAFNEMKQAMRNQVRLLTANNEMEKEIHRKNTEALAMQNLLEREKLQLLRSQINPHFLFNTINVIKYTAQEEHAAETDALLSSLARLFRYVLADNEVMVPLSREIRIVDEYYSLYKARFKEKVSLFWDVSPSLILTETLVPSFFLQPLVENAFKHGLGPKELSGSVWLTLKELDGLLCIRVEDDGVGMEVQQLQILQSRLLNPPVTGEHIGLYSVAARLKLLDSRCRLEVDSRKSEGTVIRVEMPLLEKKGEEDDQTVDS</sequence>
<dbReference type="EMBL" id="CP003155">
    <property type="protein sequence ID" value="AEV30535.1"/>
    <property type="molecule type" value="Genomic_DNA"/>
</dbReference>
<dbReference type="GO" id="GO:0016020">
    <property type="term" value="C:membrane"/>
    <property type="evidence" value="ECO:0007669"/>
    <property type="project" value="UniProtKB-SubCell"/>
</dbReference>
<dbReference type="GO" id="GO:0000155">
    <property type="term" value="F:phosphorelay sensor kinase activity"/>
    <property type="evidence" value="ECO:0007669"/>
    <property type="project" value="InterPro"/>
</dbReference>
<dbReference type="Gene3D" id="6.10.340.10">
    <property type="match status" value="1"/>
</dbReference>
<dbReference type="STRING" id="158190.SpiGrapes_2778"/>
<evidence type="ECO:0000313" key="8">
    <source>
        <dbReference type="EMBL" id="AEV30535.1"/>
    </source>
</evidence>
<dbReference type="InterPro" id="IPR036890">
    <property type="entry name" value="HATPase_C_sf"/>
</dbReference>
<evidence type="ECO:0000256" key="1">
    <source>
        <dbReference type="ARBA" id="ARBA00004370"/>
    </source>
</evidence>
<dbReference type="InterPro" id="IPR003594">
    <property type="entry name" value="HATPase_dom"/>
</dbReference>
<keyword evidence="6" id="KW-0472">Membrane</keyword>
<dbReference type="Pfam" id="PF00672">
    <property type="entry name" value="HAMP"/>
    <property type="match status" value="1"/>
</dbReference>
<keyword evidence="4 8" id="KW-0418">Kinase</keyword>
<keyword evidence="6" id="KW-0812">Transmembrane</keyword>
<evidence type="ECO:0000256" key="6">
    <source>
        <dbReference type="SAM" id="Phobius"/>
    </source>
</evidence>
<dbReference type="SUPFAM" id="SSF158472">
    <property type="entry name" value="HAMP domain-like"/>
    <property type="match status" value="1"/>
</dbReference>
<evidence type="ECO:0000313" key="9">
    <source>
        <dbReference type="Proteomes" id="UP000005632"/>
    </source>
</evidence>
<keyword evidence="3" id="KW-0808">Transferase</keyword>
<evidence type="ECO:0000256" key="3">
    <source>
        <dbReference type="ARBA" id="ARBA00022679"/>
    </source>
</evidence>
<dbReference type="KEGG" id="sgp:SpiGrapes_2778"/>
<dbReference type="PROSITE" id="PS50885">
    <property type="entry name" value="HAMP"/>
    <property type="match status" value="1"/>
</dbReference>
<dbReference type="Pfam" id="PF02518">
    <property type="entry name" value="HATPase_c"/>
    <property type="match status" value="1"/>
</dbReference>
<feature type="transmembrane region" description="Helical" evidence="6">
    <location>
        <begin position="17"/>
        <end position="37"/>
    </location>
</feature>
<keyword evidence="5" id="KW-0175">Coiled coil</keyword>
<name>G8QWF9_SPHPG</name>
<dbReference type="RefSeq" id="WP_014271374.1">
    <property type="nucleotide sequence ID" value="NC_016633.1"/>
</dbReference>
<evidence type="ECO:0000256" key="2">
    <source>
        <dbReference type="ARBA" id="ARBA00022553"/>
    </source>
</evidence>
<gene>
    <name evidence="8" type="ordered locus">SpiGrapes_2778</name>
</gene>
<feature type="coiled-coil region" evidence="5">
    <location>
        <begin position="256"/>
        <end position="290"/>
    </location>
</feature>
<keyword evidence="6" id="KW-1133">Transmembrane helix</keyword>
<organism evidence="8 9">
    <name type="scientific">Sphaerochaeta pleomorpha (strain ATCC BAA-1885 / DSM 22778 / Grapes)</name>
    <dbReference type="NCBI Taxonomy" id="158190"/>
    <lineage>
        <taxon>Bacteria</taxon>
        <taxon>Pseudomonadati</taxon>
        <taxon>Spirochaetota</taxon>
        <taxon>Spirochaetia</taxon>
        <taxon>Spirochaetales</taxon>
        <taxon>Sphaerochaetaceae</taxon>
        <taxon>Sphaerochaeta</taxon>
    </lineage>
</organism>
<proteinExistence type="predicted"/>
<dbReference type="HOGENOM" id="CLU_020473_5_1_12"/>
<evidence type="ECO:0000256" key="4">
    <source>
        <dbReference type="ARBA" id="ARBA00022777"/>
    </source>
</evidence>
<dbReference type="Pfam" id="PF06580">
    <property type="entry name" value="His_kinase"/>
    <property type="match status" value="1"/>
</dbReference>
<dbReference type="PANTHER" id="PTHR34220">
    <property type="entry name" value="SENSOR HISTIDINE KINASE YPDA"/>
    <property type="match status" value="1"/>
</dbReference>
<evidence type="ECO:0000256" key="5">
    <source>
        <dbReference type="SAM" id="Coils"/>
    </source>
</evidence>
<dbReference type="PANTHER" id="PTHR34220:SF7">
    <property type="entry name" value="SENSOR HISTIDINE KINASE YPDA"/>
    <property type="match status" value="1"/>
</dbReference>
<protein>
    <submittedName>
        <fullName evidence="8">HAMP domain-containing protein,histidine kinase</fullName>
    </submittedName>
</protein>
<dbReference type="OrthoDB" id="370211at2"/>
<dbReference type="SUPFAM" id="SSF55874">
    <property type="entry name" value="ATPase domain of HSP90 chaperone/DNA topoisomerase II/histidine kinase"/>
    <property type="match status" value="1"/>
</dbReference>